<accession>A0ABZ3BY72</accession>
<name>A0ABZ3BY72_9GAMM</name>
<keyword evidence="1" id="KW-0732">Signal</keyword>
<dbReference type="EC" id="1.-.-.-" evidence="2"/>
<evidence type="ECO:0000313" key="3">
    <source>
        <dbReference type="Proteomes" id="UP001449178"/>
    </source>
</evidence>
<proteinExistence type="predicted"/>
<dbReference type="GO" id="GO:0016491">
    <property type="term" value="F:oxidoreductase activity"/>
    <property type="evidence" value="ECO:0007669"/>
    <property type="project" value="UniProtKB-KW"/>
</dbReference>
<dbReference type="InterPro" id="IPR027056">
    <property type="entry name" value="Gluconate_2DH_su3"/>
</dbReference>
<protein>
    <submittedName>
        <fullName evidence="2">Gluconate 2-dehydrogenase subunit 3 family protein</fullName>
        <ecNumber evidence="2">1.-.-.-</ecNumber>
    </submittedName>
</protein>
<evidence type="ECO:0000256" key="1">
    <source>
        <dbReference type="SAM" id="SignalP"/>
    </source>
</evidence>
<gene>
    <name evidence="2" type="ORF">WMO13_08930</name>
</gene>
<reference evidence="2 3" key="1">
    <citation type="submission" date="2024-03" db="EMBL/GenBank/DDBJ databases">
        <title>Complete Genome Sequence and Annotation of Ignatzschineria larvae DSM 13226.</title>
        <authorList>
            <person name="Cantrell E."/>
            <person name="Burcham Z.M."/>
        </authorList>
    </citation>
    <scope>NUCLEOTIDE SEQUENCE [LARGE SCALE GENOMIC DNA]</scope>
    <source>
        <strain evidence="2 3">DSM 13226</strain>
    </source>
</reference>
<dbReference type="RefSeq" id="WP_026879127.1">
    <property type="nucleotide sequence ID" value="NZ_AZOD01000025.1"/>
</dbReference>
<feature type="chain" id="PRO_5045349326" evidence="1">
    <location>
        <begin position="32"/>
        <end position="232"/>
    </location>
</feature>
<organism evidence="2 3">
    <name type="scientific">Ignatzschineria larvae DSM 13226</name>
    <dbReference type="NCBI Taxonomy" id="1111732"/>
    <lineage>
        <taxon>Bacteria</taxon>
        <taxon>Pseudomonadati</taxon>
        <taxon>Pseudomonadota</taxon>
        <taxon>Gammaproteobacteria</taxon>
        <taxon>Cardiobacteriales</taxon>
        <taxon>Ignatzschineriaceae</taxon>
        <taxon>Ignatzschineria</taxon>
    </lineage>
</organism>
<sequence length="232" mass="26148">MKRYDPTRRKFIQTAAVATSSVCLLPSMALADKTQSKGEGYQPQYFTPEEWQFIVAITDQLIPEDELGGGATAAGVPEFIDRQMMTEFGKGELFYMHPPYYIHSAPTLGYQEQYPPNELYRHAIAQIEQYISQKYQKKFHELPSETQIAVMESMEAGKIPLEGISSSATFFNLLWKNTQEGFLSDPKYGGNKEMIGWKLVGFPGARADFMDFVDKPGEPYPYGPVDIAGKRG</sequence>
<feature type="signal peptide" evidence="1">
    <location>
        <begin position="1"/>
        <end position="31"/>
    </location>
</feature>
<dbReference type="InterPro" id="IPR006311">
    <property type="entry name" value="TAT_signal"/>
</dbReference>
<dbReference type="PROSITE" id="PS51318">
    <property type="entry name" value="TAT"/>
    <property type="match status" value="1"/>
</dbReference>
<dbReference type="Proteomes" id="UP001449178">
    <property type="component" value="Chromosome"/>
</dbReference>
<evidence type="ECO:0000313" key="2">
    <source>
        <dbReference type="EMBL" id="WZW87481.1"/>
    </source>
</evidence>
<dbReference type="EMBL" id="CP150637">
    <property type="protein sequence ID" value="WZW87481.1"/>
    <property type="molecule type" value="Genomic_DNA"/>
</dbReference>
<dbReference type="Pfam" id="PF13618">
    <property type="entry name" value="Gluconate_2-dh3"/>
    <property type="match status" value="1"/>
</dbReference>
<keyword evidence="2" id="KW-0560">Oxidoreductase</keyword>
<keyword evidence="3" id="KW-1185">Reference proteome</keyword>